<dbReference type="PANTHER" id="PTHR45846:SF1">
    <property type="entry name" value="TRNA-DIHYDROURIDINE(47) SYNTHASE [NAD(P)(+)]-LIKE"/>
    <property type="match status" value="1"/>
</dbReference>
<evidence type="ECO:0000256" key="3">
    <source>
        <dbReference type="ARBA" id="ARBA00048266"/>
    </source>
</evidence>
<name>X6PFV6_RETFI</name>
<accession>X6PFV6</accession>
<evidence type="ECO:0000256" key="4">
    <source>
        <dbReference type="ARBA" id="ARBA00048342"/>
    </source>
</evidence>
<dbReference type="GO" id="GO:0003723">
    <property type="term" value="F:RNA binding"/>
    <property type="evidence" value="ECO:0007669"/>
    <property type="project" value="TreeGrafter"/>
</dbReference>
<protein>
    <recommendedName>
        <fullName evidence="2">tRNA-dihydrouridine(47) synthase [NAD(P)(+)]</fullName>
        <ecNumber evidence="2">1.3.1.89</ecNumber>
    </recommendedName>
</protein>
<dbReference type="InterPro" id="IPR035587">
    <property type="entry name" value="DUS-like_FMN-bd"/>
</dbReference>
<dbReference type="EMBL" id="ASPP01000077">
    <property type="protein sequence ID" value="ETO36983.1"/>
    <property type="molecule type" value="Genomic_DNA"/>
</dbReference>
<sequence>MYAMTDKPITVKMRMGYYHTHSNAINLVEMLRNDGVSYITVHGRSRQQRYRREANWDYIAQCQAQEKVPIIGSGDVYYWQDYYTFKKKSNVSTCMIGRGALIKPWIFQEIKEQRDIDISSSERLEIFKKYVNYGLLHWGSDNVGVENTRRFLLEWMAFTHRYVPVGILERPIAMNEKPPDYIGRNDLETLLQSRNVNDWIKITELMLGKVRDGFDFVPKHKASSYAPQVGDGFIMNELGEIVKSKLSQQASVLGKRHHSMIST</sequence>
<dbReference type="InterPro" id="IPR013785">
    <property type="entry name" value="Aldolase_TIM"/>
</dbReference>
<evidence type="ECO:0000256" key="1">
    <source>
        <dbReference type="ARBA" id="ARBA00005451"/>
    </source>
</evidence>
<reference evidence="8 9" key="1">
    <citation type="journal article" date="2013" name="Curr. Biol.">
        <title>The Genome of the Foraminiferan Reticulomyxa filosa.</title>
        <authorList>
            <person name="Glockner G."/>
            <person name="Hulsmann N."/>
            <person name="Schleicher M."/>
            <person name="Noegel A.A."/>
            <person name="Eichinger L."/>
            <person name="Gallinger C."/>
            <person name="Pawlowski J."/>
            <person name="Sierra R."/>
            <person name="Euteneuer U."/>
            <person name="Pillet L."/>
            <person name="Moustafa A."/>
            <person name="Platzer M."/>
            <person name="Groth M."/>
            <person name="Szafranski K."/>
            <person name="Schliwa M."/>
        </authorList>
    </citation>
    <scope>NUCLEOTIDE SEQUENCE [LARGE SCALE GENOMIC DNA]</scope>
</reference>
<evidence type="ECO:0000313" key="8">
    <source>
        <dbReference type="EMBL" id="ETO36983.1"/>
    </source>
</evidence>
<comment type="caution">
    <text evidence="8">The sequence shown here is derived from an EMBL/GenBank/DDBJ whole genome shotgun (WGS) entry which is preliminary data.</text>
</comment>
<comment type="catalytic activity">
    <reaction evidence="3">
        <text>5,6-dihydrouridine(47) in tRNA + NAD(+) = uridine(47) in tRNA + NADH + H(+)</text>
        <dbReference type="Rhea" id="RHEA:53364"/>
        <dbReference type="Rhea" id="RHEA-COMP:13539"/>
        <dbReference type="Rhea" id="RHEA-COMP:13540"/>
        <dbReference type="ChEBI" id="CHEBI:15378"/>
        <dbReference type="ChEBI" id="CHEBI:57540"/>
        <dbReference type="ChEBI" id="CHEBI:57945"/>
        <dbReference type="ChEBI" id="CHEBI:65315"/>
        <dbReference type="ChEBI" id="CHEBI:74443"/>
        <dbReference type="EC" id="1.3.1.89"/>
    </reaction>
    <physiologicalReaction direction="right-to-left" evidence="3">
        <dbReference type="Rhea" id="RHEA:53366"/>
    </physiologicalReaction>
</comment>
<keyword evidence="9" id="KW-1185">Reference proteome</keyword>
<comment type="catalytic activity">
    <reaction evidence="6">
        <text>5,6-dihydrouridine(47) in tRNA + NADP(+) = uridine(47) in tRNA + NADPH + H(+)</text>
        <dbReference type="Rhea" id="RHEA:53360"/>
        <dbReference type="Rhea" id="RHEA-COMP:13539"/>
        <dbReference type="Rhea" id="RHEA-COMP:13540"/>
        <dbReference type="ChEBI" id="CHEBI:15378"/>
        <dbReference type="ChEBI" id="CHEBI:57783"/>
        <dbReference type="ChEBI" id="CHEBI:58349"/>
        <dbReference type="ChEBI" id="CHEBI:65315"/>
        <dbReference type="ChEBI" id="CHEBI:74443"/>
        <dbReference type="EC" id="1.3.1.89"/>
    </reaction>
    <physiologicalReaction direction="right-to-left" evidence="6">
        <dbReference type="Rhea" id="RHEA:53362"/>
    </physiologicalReaction>
</comment>
<evidence type="ECO:0000259" key="7">
    <source>
        <dbReference type="Pfam" id="PF01207"/>
    </source>
</evidence>
<proteinExistence type="inferred from homology"/>
<comment type="catalytic activity">
    <reaction evidence="4">
        <text>a 5,6-dihydrouridine in mRNA + NAD(+) = a uridine in mRNA + NADH + H(+)</text>
        <dbReference type="Rhea" id="RHEA:69851"/>
        <dbReference type="Rhea" id="RHEA-COMP:14658"/>
        <dbReference type="Rhea" id="RHEA-COMP:17789"/>
        <dbReference type="ChEBI" id="CHEBI:15378"/>
        <dbReference type="ChEBI" id="CHEBI:57540"/>
        <dbReference type="ChEBI" id="CHEBI:57945"/>
        <dbReference type="ChEBI" id="CHEBI:65315"/>
        <dbReference type="ChEBI" id="CHEBI:74443"/>
    </reaction>
    <physiologicalReaction direction="right-to-left" evidence="4">
        <dbReference type="Rhea" id="RHEA:69853"/>
    </physiologicalReaction>
</comment>
<feature type="domain" description="DUS-like FMN-binding" evidence="7">
    <location>
        <begin position="4"/>
        <end position="114"/>
    </location>
</feature>
<dbReference type="Gene3D" id="3.20.20.70">
    <property type="entry name" value="Aldolase class I"/>
    <property type="match status" value="1"/>
</dbReference>
<dbReference type="OrthoDB" id="259935at2759"/>
<evidence type="ECO:0000256" key="2">
    <source>
        <dbReference type="ARBA" id="ARBA00012376"/>
    </source>
</evidence>
<gene>
    <name evidence="8" type="ORF">RFI_00079</name>
</gene>
<evidence type="ECO:0000313" key="9">
    <source>
        <dbReference type="Proteomes" id="UP000023152"/>
    </source>
</evidence>
<dbReference type="AlphaFoldDB" id="X6PFV6"/>
<dbReference type="CDD" id="cd02801">
    <property type="entry name" value="DUS_like_FMN"/>
    <property type="match status" value="1"/>
</dbReference>
<dbReference type="Pfam" id="PF01207">
    <property type="entry name" value="Dus"/>
    <property type="match status" value="1"/>
</dbReference>
<dbReference type="GO" id="GO:0102265">
    <property type="term" value="F:tRNA-dihydrouridine47 synthase activity"/>
    <property type="evidence" value="ECO:0007669"/>
    <property type="project" value="UniProtKB-EC"/>
</dbReference>
<evidence type="ECO:0000256" key="5">
    <source>
        <dbReference type="ARBA" id="ARBA00049447"/>
    </source>
</evidence>
<evidence type="ECO:0000256" key="6">
    <source>
        <dbReference type="ARBA" id="ARBA00049513"/>
    </source>
</evidence>
<organism evidence="8 9">
    <name type="scientific">Reticulomyxa filosa</name>
    <dbReference type="NCBI Taxonomy" id="46433"/>
    <lineage>
        <taxon>Eukaryota</taxon>
        <taxon>Sar</taxon>
        <taxon>Rhizaria</taxon>
        <taxon>Retaria</taxon>
        <taxon>Foraminifera</taxon>
        <taxon>Monothalamids</taxon>
        <taxon>Reticulomyxidae</taxon>
        <taxon>Reticulomyxa</taxon>
    </lineage>
</organism>
<dbReference type="SUPFAM" id="SSF51395">
    <property type="entry name" value="FMN-linked oxidoreductases"/>
    <property type="match status" value="1"/>
</dbReference>
<dbReference type="PANTHER" id="PTHR45846">
    <property type="entry name" value="TRNA-DIHYDROURIDINE(47) SYNTHASE [NAD(P)(+)]-LIKE"/>
    <property type="match status" value="1"/>
</dbReference>
<comment type="similarity">
    <text evidence="1">Belongs to the Dus family. Dus3 subfamily.</text>
</comment>
<comment type="catalytic activity">
    <reaction evidence="5">
        <text>a 5,6-dihydrouridine in mRNA + NADP(+) = a uridine in mRNA + NADPH + H(+)</text>
        <dbReference type="Rhea" id="RHEA:69855"/>
        <dbReference type="Rhea" id="RHEA-COMP:14658"/>
        <dbReference type="Rhea" id="RHEA-COMP:17789"/>
        <dbReference type="ChEBI" id="CHEBI:15378"/>
        <dbReference type="ChEBI" id="CHEBI:57783"/>
        <dbReference type="ChEBI" id="CHEBI:58349"/>
        <dbReference type="ChEBI" id="CHEBI:65315"/>
        <dbReference type="ChEBI" id="CHEBI:74443"/>
    </reaction>
    <physiologicalReaction direction="right-to-left" evidence="5">
        <dbReference type="Rhea" id="RHEA:69857"/>
    </physiologicalReaction>
</comment>
<dbReference type="Proteomes" id="UP000023152">
    <property type="component" value="Unassembled WGS sequence"/>
</dbReference>
<dbReference type="EC" id="1.3.1.89" evidence="2"/>